<accession>A0A097KLG8</accession>
<evidence type="ECO:0000259" key="9">
    <source>
        <dbReference type="Pfam" id="PF04998"/>
    </source>
</evidence>
<feature type="binding site" evidence="8">
    <location>
        <position position="218"/>
    </location>
    <ligand>
        <name>Zn(2+)</name>
        <dbReference type="ChEBI" id="CHEBI:29105"/>
    </ligand>
</feature>
<keyword evidence="3 8" id="KW-0808">Transferase</keyword>
<evidence type="ECO:0000256" key="4">
    <source>
        <dbReference type="ARBA" id="ARBA00022695"/>
    </source>
</evidence>
<sequence>MTSSLYFFNRCFDKNRLKSLILWHYINSGEKKTLQLVEKLKDLGFQSATLAGISLSIDDLKIPPTKSWLISEAELKIQTTQKEYNRGNLTSIERFQQMIDTWHRTSETLKQNVVQHFRSTDILNPVFMMAFSGARGNISQVRQLVGMRGLMADPQGQIIDFPIRSNFREGLTLTEYVISCYGARKGLVDTALRTANSGYLTRRLVDVSQHVIVRQLDCRTNRGIFLQDTKEGNKVILSLQHKLVGRVLAEDIENSLQTTDSKIPTPSTFPFASSKGKELRLRLNKSLYQLSKNSKTLTDYSPKLEKSNDLDKEYLFSSSPEKSNKFSKFKKNDILLAQRNQEISNLLAFKITQIRKKVLVRSPLTCQAKKSICQLCYGWSLAHGNLVPLGEAVGILAAQSIGEPGTQLTMRTFHTGGVFSGDIMDEIRAPYSGKIEFSELIQGGMIRTPHGKIAFLTKTAGELTIKSTTFDPCSSEFSFADQDKNQGKSDYQNQLKITKYQLPPLTVLFVRQGETVFEKQLIAEISSNIAQSNEGILDKQNLNSELSGEVFFEDVVLGIKVSKQGDITRIARKLGSLWVLSGKVFQPKISSKLFPKCGDLVDKTSIMNQSNLFIPYSGFLESRLQKGHNILTIKQPFLFLNFQNIRFQNFGYFFKTTLNISKSPIIKQHSSNLTLSFAGQVKSPTKIISTYSFSPLLTKSKLGLCKSENKNIFLFKLTSETKTINAFTKPKNLFSRKFNDKLISLTIFSKKANALAGTLHNSRNFLFSKTCLNLKMFKIKTKPVDRFFINSIEKNSQIQWFPKNYKTQTGGIIWPNNLYLNDDYSQGQIFFIPQETYEFQKHSTFLNFKNCVFVTNYPQQLRSKVFNKTTFDPQSSFYPGRRLKTKKQIIQLEALNGSKLCLKKAALIYRILPQGKISQFFSKYSGFLTVKNVNFINNDINQNTKKCKLKINSLNPLMKKRSFNSKFSQACENQGPKRGSMNLTTQNLSLGYDGRAEQAYKNVTHSRKWLTKNFLNDCKSYFDEKLTNNYSKKIKNRFRNKLKSRVTIKPGWFYIPKNENHLKYVKHGSLFLTTEKIIDDLSFVSSNIYVEYVPFSKPQPSKQKFFKSVNQSNFNLKKLKSNFFPKQIFFGKKQKFTNFKIRIKKNLNVSHLKPSKIFYKSKSFDVNSLLTNAQVTLRNSTENFNLKQLGLLILIRKVTEYTLIKNVSLKKAVYKNNASLNTKITNFPNLVELSKQKTTSLIPAFLGIDFQLHSFFRVKLNKKSFCLKNSYFKEIIVTFKTSNATTYIPNHENGIKFNAQKNQTAINFKLSEQLQINNGKQLKKINDFSNFKNSVDSLSLNSENLTKNDFEFLNFSSYRPTPYELTNLRKAKKKQIVCFVSGATKIKLLESTSCFEFSLNQILKLEQSLIKNISPKKPTIFHDFKAIQKSISTKVLIEDNLQKLPLNFSNNLFFTDQGSQRDSYFPAGNQGNSKNHVIKRKNITKLNKFHSLVNIQFFQTENHISQKKPVSLTYYFSPYQGEITSIKNNSTCIILTDSEKITFSTNFCFADQDKSLLKPCVQVGNFIRSGEEISKNIGIRESGQVIQVELDKIILRKAQPILLSSQDFFHISHGDFVEKNSPLLTLFYQRLVTGDIVQGIPKIEQFFEARQNIPGNLPDKLTELFQQYKQKFQLQEAARRSLEDIQQILVDGVQRVYLSQGVTIADKHLEVIVRRMTSKVRVLDGGQSNLLRGELIDLEWIETVNQGIEAQKEMRLQQGIEPQKVEYEPVILGITKASLETESFISAASFQETTRILSHAAIERKPDFLRGLKEKVILGDLIPAGTGFSPPFNPVFYLIKRKLRKTLKERKLII</sequence>
<keyword evidence="6 8" id="KW-0862">Zinc</keyword>
<proteinExistence type="inferred from homology"/>
<dbReference type="Gene3D" id="1.10.150.390">
    <property type="match status" value="1"/>
</dbReference>
<comment type="subunit">
    <text evidence="8">In plastids the minimal PEP RNA polymerase catalytic core is composed of four subunits: alpha, beta, beta', and beta''. When a (nuclear-encoded) sigma factor is associated with the core the holoenzyme is formed, which can initiate transcription.</text>
</comment>
<comment type="function">
    <text evidence="8">DNA-dependent RNA polymerase catalyzes the transcription of DNA into RNA using the four ribonucleoside triphosphates as substrates.</text>
</comment>
<feature type="binding site" evidence="8">
    <location>
        <position position="373"/>
    </location>
    <ligand>
        <name>Zn(2+)</name>
        <dbReference type="ChEBI" id="CHEBI:29105"/>
    </ligand>
</feature>
<evidence type="ECO:0000259" key="10">
    <source>
        <dbReference type="Pfam" id="PF05000"/>
    </source>
</evidence>
<dbReference type="PANTHER" id="PTHR19376:SF68">
    <property type="entry name" value="DNA-DIRECTED RNA POLYMERASE SUBUNIT BETA"/>
    <property type="match status" value="1"/>
</dbReference>
<dbReference type="GO" id="GO:0006351">
    <property type="term" value="P:DNA-templated transcription"/>
    <property type="evidence" value="ECO:0007669"/>
    <property type="project" value="UniProtKB-UniRule"/>
</dbReference>
<evidence type="ECO:0000256" key="7">
    <source>
        <dbReference type="ARBA" id="ARBA00023163"/>
    </source>
</evidence>
<dbReference type="InterPro" id="IPR038120">
    <property type="entry name" value="Rpb1_funnel_sf"/>
</dbReference>
<dbReference type="InterPro" id="IPR012756">
    <property type="entry name" value="DNA-dir_RpoC2_beta_pp"/>
</dbReference>
<dbReference type="GO" id="GO:0000428">
    <property type="term" value="C:DNA-directed RNA polymerase complex"/>
    <property type="evidence" value="ECO:0007669"/>
    <property type="project" value="UniProtKB-KW"/>
</dbReference>
<feature type="domain" description="RNA polymerase Rpb1" evidence="9">
    <location>
        <begin position="1682"/>
        <end position="1778"/>
    </location>
</feature>
<dbReference type="GO" id="GO:0003677">
    <property type="term" value="F:DNA binding"/>
    <property type="evidence" value="ECO:0007669"/>
    <property type="project" value="UniProtKB-UniRule"/>
</dbReference>
<reference evidence="11" key="1">
    <citation type="journal article" date="2014" name="BMC Evol. Biol.">
        <title>Chloroplast phylogenomic analysis resolves deep-level relationships within the green algal class Trebouxiophyceae.</title>
        <authorList>
            <person name="Lemieux C."/>
            <person name="Otis C."/>
            <person name="Turmel M."/>
        </authorList>
    </citation>
    <scope>NUCLEOTIDE SEQUENCE</scope>
</reference>
<geneLocation type="chloroplast" evidence="11"/>
<feature type="binding site" evidence="8">
    <location>
        <position position="376"/>
    </location>
    <ligand>
        <name>Zn(2+)</name>
        <dbReference type="ChEBI" id="CHEBI:29105"/>
    </ligand>
</feature>
<dbReference type="PANTHER" id="PTHR19376">
    <property type="entry name" value="DNA-DIRECTED RNA POLYMERASE"/>
    <property type="match status" value="1"/>
</dbReference>
<keyword evidence="7 8" id="KW-0804">Transcription</keyword>
<organism evidence="11">
    <name type="scientific">Parietochloris pseudoalveolaris</name>
    <dbReference type="NCBI Taxonomy" id="3102"/>
    <lineage>
        <taxon>Eukaryota</taxon>
        <taxon>Viridiplantae</taxon>
        <taxon>Chlorophyta</taxon>
        <taxon>core chlorophytes</taxon>
        <taxon>Trebouxiophyceae</taxon>
        <taxon>Trebouxiales</taxon>
        <taxon>Trebouxiaceae</taxon>
        <taxon>Parietochloris</taxon>
    </lineage>
</organism>
<keyword evidence="4 8" id="KW-0548">Nucleotidyltransferase</keyword>
<dbReference type="InterPro" id="IPR042102">
    <property type="entry name" value="RNA_pol_Rpb1_3_sf"/>
</dbReference>
<dbReference type="Gene3D" id="1.10.132.30">
    <property type="match status" value="1"/>
</dbReference>
<dbReference type="InterPro" id="IPR045867">
    <property type="entry name" value="DNA-dir_RpoC_beta_prime"/>
</dbReference>
<dbReference type="CDD" id="cd02655">
    <property type="entry name" value="RNAP_beta'_C"/>
    <property type="match status" value="1"/>
</dbReference>
<dbReference type="GO" id="GO:0003899">
    <property type="term" value="F:DNA-directed RNA polymerase activity"/>
    <property type="evidence" value="ECO:0007669"/>
    <property type="project" value="UniProtKB-UniRule"/>
</dbReference>
<comment type="subcellular location">
    <subcellularLocation>
        <location evidence="8">Plastid</location>
        <location evidence="8">Chloroplast</location>
    </subcellularLocation>
</comment>
<dbReference type="SUPFAM" id="SSF64484">
    <property type="entry name" value="beta and beta-prime subunits of DNA dependent RNA-polymerase"/>
    <property type="match status" value="1"/>
</dbReference>
<dbReference type="Pfam" id="PF05000">
    <property type="entry name" value="RNA_pol_Rpb1_4"/>
    <property type="match status" value="1"/>
</dbReference>
<dbReference type="GeneID" id="22159260"/>
<comment type="catalytic activity">
    <reaction evidence="8">
        <text>RNA(n) + a ribonucleoside 5'-triphosphate = RNA(n+1) + diphosphate</text>
        <dbReference type="Rhea" id="RHEA:21248"/>
        <dbReference type="Rhea" id="RHEA-COMP:14527"/>
        <dbReference type="Rhea" id="RHEA-COMP:17342"/>
        <dbReference type="ChEBI" id="CHEBI:33019"/>
        <dbReference type="ChEBI" id="CHEBI:61557"/>
        <dbReference type="ChEBI" id="CHEBI:140395"/>
        <dbReference type="EC" id="2.7.7.6"/>
    </reaction>
</comment>
<dbReference type="InterPro" id="IPR007081">
    <property type="entry name" value="RNA_pol_Rpb1_5"/>
</dbReference>
<evidence type="ECO:0000256" key="2">
    <source>
        <dbReference type="ARBA" id="ARBA00022640"/>
    </source>
</evidence>
<dbReference type="EC" id="2.7.7.6" evidence="8"/>
<evidence type="ECO:0000256" key="6">
    <source>
        <dbReference type="ARBA" id="ARBA00022833"/>
    </source>
</evidence>
<dbReference type="Gene3D" id="1.10.1790.20">
    <property type="match status" value="1"/>
</dbReference>
<feature type="domain" description="RNA polymerase Rpb1" evidence="10">
    <location>
        <begin position="90"/>
        <end position="167"/>
    </location>
</feature>
<dbReference type="GO" id="GO:0009507">
    <property type="term" value="C:chloroplast"/>
    <property type="evidence" value="ECO:0007669"/>
    <property type="project" value="UniProtKB-SubCell"/>
</dbReference>
<evidence type="ECO:0000256" key="8">
    <source>
        <dbReference type="HAMAP-Rule" id="MF_01324"/>
    </source>
</evidence>
<dbReference type="RefSeq" id="YP_009105418.1">
    <property type="nucleotide sequence ID" value="NC_025532.1"/>
</dbReference>
<dbReference type="GO" id="GO:0008270">
    <property type="term" value="F:zinc ion binding"/>
    <property type="evidence" value="ECO:0007669"/>
    <property type="project" value="UniProtKB-UniRule"/>
</dbReference>
<keyword evidence="5 8" id="KW-0479">Metal-binding</keyword>
<evidence type="ECO:0000313" key="11">
    <source>
        <dbReference type="EMBL" id="AIT94045.1"/>
    </source>
</evidence>
<name>A0A097KLG8_9CHLO</name>
<comment type="similarity">
    <text evidence="8">Belongs to the RNA polymerase beta' chain family. RpoC2 subfamily.</text>
</comment>
<evidence type="ECO:0000256" key="1">
    <source>
        <dbReference type="ARBA" id="ARBA00022478"/>
    </source>
</evidence>
<feature type="binding site" evidence="8">
    <location>
        <position position="366"/>
    </location>
    <ligand>
        <name>Zn(2+)</name>
        <dbReference type="ChEBI" id="CHEBI:29105"/>
    </ligand>
</feature>
<dbReference type="Pfam" id="PF04998">
    <property type="entry name" value="RNA_pol_Rpb1_5"/>
    <property type="match status" value="2"/>
</dbReference>
<evidence type="ECO:0000256" key="3">
    <source>
        <dbReference type="ARBA" id="ARBA00022679"/>
    </source>
</evidence>
<gene>
    <name evidence="8 11" type="primary">rpoC2</name>
</gene>
<dbReference type="EMBL" id="KM462869">
    <property type="protein sequence ID" value="AIT94045.1"/>
    <property type="molecule type" value="Genomic_DNA"/>
</dbReference>
<comment type="cofactor">
    <cofactor evidence="8">
        <name>Zn(2+)</name>
        <dbReference type="ChEBI" id="CHEBI:29105"/>
    </cofactor>
    <text evidence="8">Binds 1 Zn(2+) ion per subunit.</text>
</comment>
<feature type="domain" description="RNA polymerase Rpb1" evidence="9">
    <location>
        <begin position="170"/>
        <end position="793"/>
    </location>
</feature>
<dbReference type="InterPro" id="IPR007083">
    <property type="entry name" value="RNA_pol_Rpb1_4"/>
</dbReference>
<dbReference type="HAMAP" id="MF_01324">
    <property type="entry name" value="RNApol_bact_RpoC2"/>
    <property type="match status" value="1"/>
</dbReference>
<dbReference type="Gene3D" id="1.10.274.100">
    <property type="entry name" value="RNA polymerase Rpb1, domain 3"/>
    <property type="match status" value="1"/>
</dbReference>
<evidence type="ECO:0000256" key="5">
    <source>
        <dbReference type="ARBA" id="ARBA00022723"/>
    </source>
</evidence>
<protein>
    <recommendedName>
        <fullName evidence="8">DNA-directed RNA polymerase subunit beta''</fullName>
        <ecNumber evidence="8">2.7.7.6</ecNumber>
    </recommendedName>
    <alternativeName>
        <fullName evidence="8">PEP</fullName>
    </alternativeName>
    <alternativeName>
        <fullName evidence="8">Plastid-encoded RNA polymerase subunit beta''</fullName>
        <shortName evidence="8">RNA polymerase subunit beta''</shortName>
    </alternativeName>
</protein>
<keyword evidence="1 8" id="KW-0240">DNA-directed RNA polymerase</keyword>
<keyword evidence="2 11" id="KW-0934">Plastid</keyword>
<keyword evidence="11" id="KW-0150">Chloroplast</keyword>